<proteinExistence type="predicted"/>
<sequence length="192" mass="20766">MTDDLRHLFHALAVSTPFSTGERLAAAGVRRPKAFSFPALYAAADGHVGPEGLFTPAGGPGPWILVPAGLRGLGEYADWEQIDDLVAFRLEAPGRWHPVRRDAHLLGEDALEAARFDGRPLHLHSSPLGWLAAGGTGVCIVDWSLNPTAVFCGVPRLTCDAPALETRLRQRVRETWPAPRIETAAPSRRKVA</sequence>
<dbReference type="RefSeq" id="WP_012566479.1">
    <property type="nucleotide sequence ID" value="NC_011420.2"/>
</dbReference>
<accession>B6IMM6</accession>
<evidence type="ECO:0000313" key="2">
    <source>
        <dbReference type="Proteomes" id="UP000001591"/>
    </source>
</evidence>
<gene>
    <name evidence="1" type="ordered locus">RC1_1285</name>
</gene>
<organism evidence="1 2">
    <name type="scientific">Rhodospirillum centenum (strain ATCC 51521 / SW)</name>
    <dbReference type="NCBI Taxonomy" id="414684"/>
    <lineage>
        <taxon>Bacteria</taxon>
        <taxon>Pseudomonadati</taxon>
        <taxon>Pseudomonadota</taxon>
        <taxon>Alphaproteobacteria</taxon>
        <taxon>Rhodospirillales</taxon>
        <taxon>Rhodospirillaceae</taxon>
        <taxon>Rhodospirillum</taxon>
    </lineage>
</organism>
<dbReference type="EMBL" id="CP000613">
    <property type="protein sequence ID" value="ACI98692.1"/>
    <property type="molecule type" value="Genomic_DNA"/>
</dbReference>
<dbReference type="HOGENOM" id="CLU_1414189_0_0_5"/>
<evidence type="ECO:0000313" key="1">
    <source>
        <dbReference type="EMBL" id="ACI98692.1"/>
    </source>
</evidence>
<dbReference type="KEGG" id="rce:RC1_1285"/>
<keyword evidence="2" id="KW-1185">Reference proteome</keyword>
<dbReference type="OrthoDB" id="7563142at2"/>
<name>B6IMM6_RHOCS</name>
<reference evidence="1 2" key="1">
    <citation type="journal article" date="2010" name="BMC Genomics">
        <title>Metabolic flexibility revealed in the genome of the cyst-forming alpha-1 proteobacterium Rhodospirillum centenum.</title>
        <authorList>
            <person name="Lu Y.K."/>
            <person name="Marden J."/>
            <person name="Han M."/>
            <person name="Swingley W.D."/>
            <person name="Mastrian S.D."/>
            <person name="Chowdhury S.R."/>
            <person name="Hao J."/>
            <person name="Helmy T."/>
            <person name="Kim S."/>
            <person name="Kurdoglu A.A."/>
            <person name="Matthies H.J."/>
            <person name="Rollo D."/>
            <person name="Stothard P."/>
            <person name="Blankenship R.E."/>
            <person name="Bauer C.E."/>
            <person name="Touchman J.W."/>
        </authorList>
    </citation>
    <scope>NUCLEOTIDE SEQUENCE [LARGE SCALE GENOMIC DNA]</scope>
    <source>
        <strain evidence="2">ATCC 51521 / SW</strain>
    </source>
</reference>
<protein>
    <submittedName>
        <fullName evidence="1">Uncharacterized protein</fullName>
    </submittedName>
</protein>
<dbReference type="Proteomes" id="UP000001591">
    <property type="component" value="Chromosome"/>
</dbReference>
<dbReference type="AlphaFoldDB" id="B6IMM6"/>